<evidence type="ECO:0000256" key="1">
    <source>
        <dbReference type="ARBA" id="ARBA00001938"/>
    </source>
</evidence>
<evidence type="ECO:0000256" key="4">
    <source>
        <dbReference type="ARBA" id="ARBA00016300"/>
    </source>
</evidence>
<keyword evidence="8 15" id="KW-0012">Acyltransferase</keyword>
<dbReference type="Pfam" id="PF02817">
    <property type="entry name" value="E3_binding"/>
    <property type="match status" value="1"/>
</dbReference>
<dbReference type="PANTHER" id="PTHR43178:SF2">
    <property type="entry name" value="DIHYDROLIPOYLLYSINE-RESIDUE ACETYLTRANSFERASE COMPONENT OF PYRUVATE DEHYDROGENASE COMPLEX"/>
    <property type="match status" value="1"/>
</dbReference>
<dbReference type="Gene3D" id="2.40.50.100">
    <property type="match status" value="1"/>
</dbReference>
<evidence type="ECO:0000256" key="7">
    <source>
        <dbReference type="ARBA" id="ARBA00022823"/>
    </source>
</evidence>
<evidence type="ECO:0000256" key="12">
    <source>
        <dbReference type="ARBA" id="ARBA00048370"/>
    </source>
</evidence>
<dbReference type="GO" id="GO:0045254">
    <property type="term" value="C:pyruvate dehydrogenase complex"/>
    <property type="evidence" value="ECO:0007669"/>
    <property type="project" value="InterPro"/>
</dbReference>
<dbReference type="PROSITE" id="PS50968">
    <property type="entry name" value="BIOTINYL_LIPOYL"/>
    <property type="match status" value="1"/>
</dbReference>
<evidence type="ECO:0000256" key="9">
    <source>
        <dbReference type="ARBA" id="ARBA00025211"/>
    </source>
</evidence>
<dbReference type="GO" id="GO:0006086">
    <property type="term" value="P:pyruvate decarboxylation to acetyl-CoA"/>
    <property type="evidence" value="ECO:0007669"/>
    <property type="project" value="TreeGrafter"/>
</dbReference>
<dbReference type="GO" id="GO:0004742">
    <property type="term" value="F:dihydrolipoyllysine-residue acetyltransferase activity"/>
    <property type="evidence" value="ECO:0007669"/>
    <property type="project" value="UniProtKB-EC"/>
</dbReference>
<reference evidence="15" key="1">
    <citation type="submission" date="2016-10" db="EMBL/GenBank/DDBJ databases">
        <title>Sequence of Gallionella enrichment culture.</title>
        <authorList>
            <person name="Poehlein A."/>
            <person name="Muehling M."/>
            <person name="Daniel R."/>
        </authorList>
    </citation>
    <scope>NUCLEOTIDE SEQUENCE</scope>
</reference>
<dbReference type="Gene3D" id="4.10.320.10">
    <property type="entry name" value="E3-binding domain"/>
    <property type="match status" value="1"/>
</dbReference>
<dbReference type="Gene3D" id="3.30.559.10">
    <property type="entry name" value="Chloramphenicol acetyltransferase-like domain"/>
    <property type="match status" value="1"/>
</dbReference>
<dbReference type="PROSITE" id="PS51826">
    <property type="entry name" value="PSBD"/>
    <property type="match status" value="1"/>
</dbReference>
<dbReference type="FunFam" id="2.40.50.100:FF:000009">
    <property type="entry name" value="Acetyltransferase component of pyruvate dehydrogenase complex"/>
    <property type="match status" value="1"/>
</dbReference>
<evidence type="ECO:0000259" key="14">
    <source>
        <dbReference type="PROSITE" id="PS51826"/>
    </source>
</evidence>
<name>A0A1J5TQ88_9ZZZZ</name>
<evidence type="ECO:0000256" key="11">
    <source>
        <dbReference type="ARBA" id="ARBA00031531"/>
    </source>
</evidence>
<keyword evidence="6" id="KW-0677">Repeat</keyword>
<accession>A0A1J5TQ88</accession>
<evidence type="ECO:0000259" key="13">
    <source>
        <dbReference type="PROSITE" id="PS50968"/>
    </source>
</evidence>
<dbReference type="NCBIfam" id="TIGR01348">
    <property type="entry name" value="PDHac_trf_long"/>
    <property type="match status" value="1"/>
</dbReference>
<sequence length="430" mass="45125">MAEIKNVLVPDIGNFKDVSVIEVSVKAGDKVSAEQSLISLETDKATIDVPAPFAGVVKDVKVKAGDKVSEGTLIVTIEASGEAAAQAVAPAAAATVQAAAPAVPVAPATPAPAKPATVTPAISAAPMAAPASGSAHASPSIRRFARELGVNLTQVGGSGEKGRVTKDDVQNFVKRSLAQPAGGSGLQVLEMPAVDFAKYGAIETKPLSRIKKISGANLHRNWVTIPHVTQFEEADISEMEAFRKELGLEYAKESFKITPLAFMLKACAITLKHFPDFNASLDASGENLVMKKYLHIGVAVDTPDGLMVPVIRDVDQKGIVQLAKELGEVSAKAREKKITAADMQGGCFTISSLGGIGGTSFTPIINAPEVAILGVSRSSMKPVWKDGEFVPRLMLPLSLSYDHRVIDGAAGARFTTYLAHVLSDMRRLAL</sequence>
<dbReference type="AlphaFoldDB" id="A0A1J5TQ88"/>
<dbReference type="GO" id="GO:0031405">
    <property type="term" value="F:lipoic acid binding"/>
    <property type="evidence" value="ECO:0007669"/>
    <property type="project" value="TreeGrafter"/>
</dbReference>
<feature type="domain" description="Peripheral subunit-binding (PSBD)" evidence="14">
    <location>
        <begin position="136"/>
        <end position="173"/>
    </location>
</feature>
<dbReference type="InterPro" id="IPR011053">
    <property type="entry name" value="Single_hybrid_motif"/>
</dbReference>
<protein>
    <recommendedName>
        <fullName evidence="4">Dihydrolipoyllysine-residue acetyltransferase component of pyruvate dehydrogenase complex</fullName>
        <ecNumber evidence="3">2.3.1.12</ecNumber>
    </recommendedName>
    <alternativeName>
        <fullName evidence="10">Dihydrolipoamide acetyltransferase component of pyruvate dehydrogenase complex</fullName>
    </alternativeName>
    <alternativeName>
        <fullName evidence="11">E2</fullName>
    </alternativeName>
</protein>
<comment type="similarity">
    <text evidence="2">Belongs to the 2-oxoacid dehydrogenase family.</text>
</comment>
<evidence type="ECO:0000256" key="2">
    <source>
        <dbReference type="ARBA" id="ARBA00007317"/>
    </source>
</evidence>
<evidence type="ECO:0000256" key="5">
    <source>
        <dbReference type="ARBA" id="ARBA00022679"/>
    </source>
</evidence>
<comment type="catalytic activity">
    <reaction evidence="12">
        <text>N(6)-[(R)-dihydrolipoyl]-L-lysyl-[protein] + acetyl-CoA = N(6)-[(R)-S(8)-acetyldihydrolipoyl]-L-lysyl-[protein] + CoA</text>
        <dbReference type="Rhea" id="RHEA:17017"/>
        <dbReference type="Rhea" id="RHEA-COMP:10475"/>
        <dbReference type="Rhea" id="RHEA-COMP:10478"/>
        <dbReference type="ChEBI" id="CHEBI:57287"/>
        <dbReference type="ChEBI" id="CHEBI:57288"/>
        <dbReference type="ChEBI" id="CHEBI:83100"/>
        <dbReference type="ChEBI" id="CHEBI:83111"/>
        <dbReference type="EC" id="2.3.1.12"/>
    </reaction>
</comment>
<comment type="function">
    <text evidence="9">The pyruvate dehydrogenase complex catalyzes the overall conversion of pyruvate to acetyl-CoA and CO(2). It contains multiple copies of three enzymatic components: pyruvate dehydrogenase (E1), dihydrolipoamide acetyltransferase (E2) and lipoamide dehydrogenase (E3).</text>
</comment>
<evidence type="ECO:0000256" key="3">
    <source>
        <dbReference type="ARBA" id="ARBA00013114"/>
    </source>
</evidence>
<dbReference type="EC" id="2.3.1.12" evidence="3"/>
<organism evidence="15">
    <name type="scientific">mine drainage metagenome</name>
    <dbReference type="NCBI Taxonomy" id="410659"/>
    <lineage>
        <taxon>unclassified sequences</taxon>
        <taxon>metagenomes</taxon>
        <taxon>ecological metagenomes</taxon>
    </lineage>
</organism>
<dbReference type="EMBL" id="MLJW01000003">
    <property type="protein sequence ID" value="OIR18424.1"/>
    <property type="molecule type" value="Genomic_DNA"/>
</dbReference>
<keyword evidence="15" id="KW-0670">Pyruvate</keyword>
<gene>
    <name evidence="15" type="primary">aceF_2</name>
    <name evidence="15" type="ORF">GALL_17530</name>
</gene>
<dbReference type="InterPro" id="IPR003016">
    <property type="entry name" value="2-oxoA_DH_lipoyl-BS"/>
</dbReference>
<dbReference type="InterPro" id="IPR004167">
    <property type="entry name" value="PSBD"/>
</dbReference>
<evidence type="ECO:0000256" key="8">
    <source>
        <dbReference type="ARBA" id="ARBA00023315"/>
    </source>
</evidence>
<keyword evidence="7" id="KW-0450">Lipoyl</keyword>
<keyword evidence="5 15" id="KW-0808">Transferase</keyword>
<dbReference type="CDD" id="cd06849">
    <property type="entry name" value="lipoyl_domain"/>
    <property type="match status" value="1"/>
</dbReference>
<evidence type="ECO:0000256" key="6">
    <source>
        <dbReference type="ARBA" id="ARBA00022737"/>
    </source>
</evidence>
<feature type="domain" description="Lipoyl-binding" evidence="13">
    <location>
        <begin position="4"/>
        <end position="78"/>
    </location>
</feature>
<dbReference type="GO" id="GO:0005737">
    <property type="term" value="C:cytoplasm"/>
    <property type="evidence" value="ECO:0007669"/>
    <property type="project" value="TreeGrafter"/>
</dbReference>
<dbReference type="InterPro" id="IPR023213">
    <property type="entry name" value="CAT-like_dom_sf"/>
</dbReference>
<comment type="caution">
    <text evidence="15">The sequence shown here is derived from an EMBL/GenBank/DDBJ whole genome shotgun (WGS) entry which is preliminary data.</text>
</comment>
<proteinExistence type="inferred from homology"/>
<dbReference type="InterPro" id="IPR001078">
    <property type="entry name" value="2-oxoacid_DH_actylTfrase"/>
</dbReference>
<evidence type="ECO:0000313" key="15">
    <source>
        <dbReference type="EMBL" id="OIR18424.1"/>
    </source>
</evidence>
<dbReference type="InterPro" id="IPR036625">
    <property type="entry name" value="E3-bd_dom_sf"/>
</dbReference>
<dbReference type="Pfam" id="PF00364">
    <property type="entry name" value="Biotin_lipoyl"/>
    <property type="match status" value="1"/>
</dbReference>
<dbReference type="PROSITE" id="PS00189">
    <property type="entry name" value="LIPOYL"/>
    <property type="match status" value="1"/>
</dbReference>
<dbReference type="SUPFAM" id="SSF47005">
    <property type="entry name" value="Peripheral subunit-binding domain of 2-oxo acid dehydrogenase complex"/>
    <property type="match status" value="1"/>
</dbReference>
<dbReference type="InterPro" id="IPR050743">
    <property type="entry name" value="2-oxoacid_DH_E2_comp"/>
</dbReference>
<dbReference type="Pfam" id="PF00198">
    <property type="entry name" value="2-oxoacid_dh"/>
    <property type="match status" value="1"/>
</dbReference>
<dbReference type="FunFam" id="3.30.559.10:FF:000004">
    <property type="entry name" value="Acetyltransferase component of pyruvate dehydrogenase complex"/>
    <property type="match status" value="1"/>
</dbReference>
<dbReference type="SUPFAM" id="SSF52777">
    <property type="entry name" value="CoA-dependent acyltransferases"/>
    <property type="match status" value="1"/>
</dbReference>
<evidence type="ECO:0000256" key="10">
    <source>
        <dbReference type="ARBA" id="ARBA00029730"/>
    </source>
</evidence>
<dbReference type="PANTHER" id="PTHR43178">
    <property type="entry name" value="DIHYDROLIPOAMIDE ACETYLTRANSFERASE COMPONENT OF PYRUVATE DEHYDROGENASE COMPLEX"/>
    <property type="match status" value="1"/>
</dbReference>
<dbReference type="InterPro" id="IPR006256">
    <property type="entry name" value="AcTrfase_Pyrv_DH_cplx"/>
</dbReference>
<dbReference type="SUPFAM" id="SSF51230">
    <property type="entry name" value="Single hybrid motif"/>
    <property type="match status" value="1"/>
</dbReference>
<dbReference type="InterPro" id="IPR000089">
    <property type="entry name" value="Biotin_lipoyl"/>
</dbReference>
<comment type="cofactor">
    <cofactor evidence="1">
        <name>(R)-lipoate</name>
        <dbReference type="ChEBI" id="CHEBI:83088"/>
    </cofactor>
</comment>